<feature type="domain" description="PPIase FKBP-type" evidence="8">
    <location>
        <begin position="203"/>
        <end position="284"/>
    </location>
</feature>
<dbReference type="RefSeq" id="WP_009318148.1">
    <property type="nucleotide sequence ID" value="NZ_KI440835.1"/>
</dbReference>
<dbReference type="PANTHER" id="PTHR43811">
    <property type="entry name" value="FKBP-TYPE PEPTIDYL-PROLYL CIS-TRANS ISOMERASE FKPA"/>
    <property type="match status" value="1"/>
</dbReference>
<feature type="chain" id="PRO_5019771962" description="Peptidyl-prolyl cis-trans isomerase" evidence="7">
    <location>
        <begin position="19"/>
        <end position="285"/>
    </location>
</feature>
<dbReference type="EC" id="5.2.1.8" evidence="6"/>
<gene>
    <name evidence="9" type="ORF">BC742_1387</name>
</gene>
<dbReference type="GO" id="GO:0003755">
    <property type="term" value="F:peptidyl-prolyl cis-trans isomerase activity"/>
    <property type="evidence" value="ECO:0007669"/>
    <property type="project" value="UniProtKB-UniRule"/>
</dbReference>
<dbReference type="PANTHER" id="PTHR43811:SF19">
    <property type="entry name" value="39 KDA FK506-BINDING NUCLEAR PROTEIN"/>
    <property type="match status" value="1"/>
</dbReference>
<evidence type="ECO:0000256" key="7">
    <source>
        <dbReference type="SAM" id="SignalP"/>
    </source>
</evidence>
<keyword evidence="7" id="KW-0732">Signal</keyword>
<name>A0A495WBV9_9BACT</name>
<evidence type="ECO:0000259" key="8">
    <source>
        <dbReference type="PROSITE" id="PS50059"/>
    </source>
</evidence>
<dbReference type="Gene3D" id="3.10.50.40">
    <property type="match status" value="1"/>
</dbReference>
<dbReference type="Pfam" id="PF00254">
    <property type="entry name" value="FKBP_C"/>
    <property type="match status" value="1"/>
</dbReference>
<organism evidence="9 10">
    <name type="scientific">Coprobacter fastidiosus NSB1 = JCM 33896</name>
    <dbReference type="NCBI Taxonomy" id="1349822"/>
    <lineage>
        <taxon>Bacteria</taxon>
        <taxon>Pseudomonadati</taxon>
        <taxon>Bacteroidota</taxon>
        <taxon>Bacteroidia</taxon>
        <taxon>Bacteroidales</taxon>
        <taxon>Barnesiellaceae</taxon>
        <taxon>Coprobacter</taxon>
    </lineage>
</organism>
<evidence type="ECO:0000256" key="3">
    <source>
        <dbReference type="ARBA" id="ARBA00023110"/>
    </source>
</evidence>
<dbReference type="PROSITE" id="PS50059">
    <property type="entry name" value="FKBP_PPIASE"/>
    <property type="match status" value="1"/>
</dbReference>
<keyword evidence="10" id="KW-1185">Reference proteome</keyword>
<reference evidence="9 10" key="1">
    <citation type="submission" date="2018-10" db="EMBL/GenBank/DDBJ databases">
        <title>Genomic Encyclopedia of Archaeal and Bacterial Type Strains, Phase II (KMG-II): from individual species to whole genera.</title>
        <authorList>
            <person name="Goeker M."/>
        </authorList>
    </citation>
    <scope>NUCLEOTIDE SEQUENCE [LARGE SCALE GENOMIC DNA]</scope>
    <source>
        <strain evidence="9 10">NSB1</strain>
    </source>
</reference>
<accession>A0A495WBV9</accession>
<comment type="caution">
    <text evidence="9">The sequence shown here is derived from an EMBL/GenBank/DDBJ whole genome shotgun (WGS) entry which is preliminary data.</text>
</comment>
<keyword evidence="3 5" id="KW-0697">Rotamase</keyword>
<comment type="similarity">
    <text evidence="2 6">Belongs to the FKBP-type PPIase family.</text>
</comment>
<dbReference type="SUPFAM" id="SSF54534">
    <property type="entry name" value="FKBP-like"/>
    <property type="match status" value="1"/>
</dbReference>
<evidence type="ECO:0000256" key="2">
    <source>
        <dbReference type="ARBA" id="ARBA00006577"/>
    </source>
</evidence>
<evidence type="ECO:0000256" key="4">
    <source>
        <dbReference type="ARBA" id="ARBA00023235"/>
    </source>
</evidence>
<proteinExistence type="inferred from homology"/>
<evidence type="ECO:0000256" key="6">
    <source>
        <dbReference type="RuleBase" id="RU003915"/>
    </source>
</evidence>
<dbReference type="AlphaFoldDB" id="A0A495WBV9"/>
<dbReference type="GO" id="GO:0006457">
    <property type="term" value="P:protein folding"/>
    <property type="evidence" value="ECO:0007669"/>
    <property type="project" value="InterPro"/>
</dbReference>
<dbReference type="PROSITE" id="PS51257">
    <property type="entry name" value="PROKAR_LIPOPROTEIN"/>
    <property type="match status" value="1"/>
</dbReference>
<sequence>MKKTVLCSVLAAGLVAMGLTSCNKKSGAALADGVDSLSYAFGVLNGTDLAMGLKQYPKKVDIDQFIRGMQSTVNSDSAKFSYEFGAAIGSNMKQQIEQMGKQGIEMNKEEILSALFATLKEDSTLISRAQAEEVFRNGMQAIQLKKQKEEAEKLANTPEAKKNKADGEAFLAKKAKEAGVQKTASGLLYKVIKEGKGEKPVENDKVTVSYKGTLIDGTQFDASEKVPMSVGQLVPGFNEALMLMTPGSKYEVYIPAELAYGTNPNPRIPVNSTLIFEIELLSVDK</sequence>
<dbReference type="GeneID" id="92928804"/>
<comment type="catalytic activity">
    <reaction evidence="1 5 6">
        <text>[protein]-peptidylproline (omega=180) = [protein]-peptidylproline (omega=0)</text>
        <dbReference type="Rhea" id="RHEA:16237"/>
        <dbReference type="Rhea" id="RHEA-COMP:10747"/>
        <dbReference type="Rhea" id="RHEA-COMP:10748"/>
        <dbReference type="ChEBI" id="CHEBI:83833"/>
        <dbReference type="ChEBI" id="CHEBI:83834"/>
        <dbReference type="EC" id="5.2.1.8"/>
    </reaction>
</comment>
<dbReference type="InterPro" id="IPR036944">
    <property type="entry name" value="PPIase_FKBP_N_sf"/>
</dbReference>
<evidence type="ECO:0000313" key="10">
    <source>
        <dbReference type="Proteomes" id="UP000269493"/>
    </source>
</evidence>
<protein>
    <recommendedName>
        <fullName evidence="6">Peptidyl-prolyl cis-trans isomerase</fullName>
        <ecNumber evidence="6">5.2.1.8</ecNumber>
    </recommendedName>
</protein>
<dbReference type="Proteomes" id="UP000269493">
    <property type="component" value="Unassembled WGS sequence"/>
</dbReference>
<evidence type="ECO:0000256" key="1">
    <source>
        <dbReference type="ARBA" id="ARBA00000971"/>
    </source>
</evidence>
<evidence type="ECO:0000313" key="9">
    <source>
        <dbReference type="EMBL" id="RKT58315.1"/>
    </source>
</evidence>
<dbReference type="OrthoDB" id="9814548at2"/>
<dbReference type="Pfam" id="PF01346">
    <property type="entry name" value="FKBP_N"/>
    <property type="match status" value="1"/>
</dbReference>
<dbReference type="Gene3D" id="1.10.287.460">
    <property type="entry name" value="Peptidyl-prolyl cis-trans isomerase, FKBP-type, N-terminal domain"/>
    <property type="match status" value="1"/>
</dbReference>
<dbReference type="InterPro" id="IPR000774">
    <property type="entry name" value="PPIase_FKBP_N"/>
</dbReference>
<dbReference type="EMBL" id="RBXN01000004">
    <property type="protein sequence ID" value="RKT58315.1"/>
    <property type="molecule type" value="Genomic_DNA"/>
</dbReference>
<dbReference type="InterPro" id="IPR046357">
    <property type="entry name" value="PPIase_dom_sf"/>
</dbReference>
<keyword evidence="4 5" id="KW-0413">Isomerase</keyword>
<dbReference type="InterPro" id="IPR001179">
    <property type="entry name" value="PPIase_FKBP_dom"/>
</dbReference>
<evidence type="ECO:0000256" key="5">
    <source>
        <dbReference type="PROSITE-ProRule" id="PRU00277"/>
    </source>
</evidence>
<feature type="signal peptide" evidence="7">
    <location>
        <begin position="1"/>
        <end position="18"/>
    </location>
</feature>